<organism evidence="1">
    <name type="scientific">hydrothermal vent metagenome</name>
    <dbReference type="NCBI Taxonomy" id="652676"/>
    <lineage>
        <taxon>unclassified sequences</taxon>
        <taxon>metagenomes</taxon>
        <taxon>ecological metagenomes</taxon>
    </lineage>
</organism>
<sequence>GLYTLDLFHEESNKSIKIGEFKVKRNKKVSSNVKLR</sequence>
<proteinExistence type="predicted"/>
<protein>
    <submittedName>
        <fullName evidence="1">Uncharacterized protein</fullName>
    </submittedName>
</protein>
<dbReference type="EMBL" id="UOEW01000211">
    <property type="protein sequence ID" value="VAW38689.1"/>
    <property type="molecule type" value="Genomic_DNA"/>
</dbReference>
<accession>A0A3B0VPA0</accession>
<gene>
    <name evidence="1" type="ORF">MNBD_GAMMA01-767</name>
</gene>
<evidence type="ECO:0000313" key="1">
    <source>
        <dbReference type="EMBL" id="VAW38689.1"/>
    </source>
</evidence>
<reference evidence="1" key="1">
    <citation type="submission" date="2018-06" db="EMBL/GenBank/DDBJ databases">
        <authorList>
            <person name="Zhirakovskaya E."/>
        </authorList>
    </citation>
    <scope>NUCLEOTIDE SEQUENCE</scope>
</reference>
<dbReference type="AlphaFoldDB" id="A0A3B0VPA0"/>
<name>A0A3B0VPA0_9ZZZZ</name>
<feature type="non-terminal residue" evidence="1">
    <location>
        <position position="1"/>
    </location>
</feature>